<keyword evidence="2" id="KW-1185">Reference proteome</keyword>
<evidence type="ECO:0000313" key="1">
    <source>
        <dbReference type="EMBL" id="RAH71513.1"/>
    </source>
</evidence>
<reference evidence="1" key="1">
    <citation type="submission" date="2018-02" db="EMBL/GenBank/DDBJ databases">
        <title>The genomes of Aspergillus section Nigri reveals drivers in fungal speciation.</title>
        <authorList>
            <consortium name="DOE Joint Genome Institute"/>
            <person name="Vesth T.C."/>
            <person name="Nybo J."/>
            <person name="Theobald S."/>
            <person name="Brandl J."/>
            <person name="Frisvad J.C."/>
            <person name="Nielsen K.F."/>
            <person name="Lyhne E.K."/>
            <person name="Kogle M.E."/>
            <person name="Kuo A."/>
            <person name="Riley R."/>
            <person name="Clum A."/>
            <person name="Nolan M."/>
            <person name="Lipzen A."/>
            <person name="Salamov A."/>
            <person name="Henrissat B."/>
            <person name="Wiebenga A."/>
            <person name="De vries R.P."/>
            <person name="Grigoriev I.V."/>
            <person name="Mortensen U.H."/>
            <person name="Andersen M.R."/>
            <person name="Baker S.E."/>
        </authorList>
    </citation>
    <scope>NUCLEOTIDE SEQUENCE</scope>
    <source>
        <strain evidence="1">CBS 121060</strain>
    </source>
</reference>
<dbReference type="EMBL" id="KZ824948">
    <property type="protein sequence ID" value="RAH71513.1"/>
    <property type="molecule type" value="Genomic_DNA"/>
</dbReference>
<evidence type="ECO:0000313" key="2">
    <source>
        <dbReference type="Proteomes" id="UP000249661"/>
    </source>
</evidence>
<accession>A0ACD1HDM7</accession>
<organism evidence="1 2">
    <name type="scientific">Aspergillus aculeatinus CBS 121060</name>
    <dbReference type="NCBI Taxonomy" id="1448322"/>
    <lineage>
        <taxon>Eukaryota</taxon>
        <taxon>Fungi</taxon>
        <taxon>Dikarya</taxon>
        <taxon>Ascomycota</taxon>
        <taxon>Pezizomycotina</taxon>
        <taxon>Eurotiomycetes</taxon>
        <taxon>Eurotiomycetidae</taxon>
        <taxon>Eurotiales</taxon>
        <taxon>Aspergillaceae</taxon>
        <taxon>Aspergillus</taxon>
        <taxon>Aspergillus subgen. Circumdati</taxon>
    </lineage>
</organism>
<dbReference type="Proteomes" id="UP000249661">
    <property type="component" value="Unassembled WGS sequence"/>
</dbReference>
<name>A0ACD1HDM7_9EURO</name>
<gene>
    <name evidence="1" type="ORF">BO66DRAFT_51230</name>
</gene>
<proteinExistence type="predicted"/>
<protein>
    <submittedName>
        <fullName evidence="1">Uncharacterized protein</fullName>
    </submittedName>
</protein>
<sequence length="62" mass="7204">MTSLIGVIHADNIFFLTIHAFLIWLLRESLHLESLLDVADSQLDRYCQFQCAWVSPAWVKEV</sequence>